<organism evidence="2 3">
    <name type="scientific">Nephila pilipes</name>
    <name type="common">Giant wood spider</name>
    <name type="synonym">Nephila maculata</name>
    <dbReference type="NCBI Taxonomy" id="299642"/>
    <lineage>
        <taxon>Eukaryota</taxon>
        <taxon>Metazoa</taxon>
        <taxon>Ecdysozoa</taxon>
        <taxon>Arthropoda</taxon>
        <taxon>Chelicerata</taxon>
        <taxon>Arachnida</taxon>
        <taxon>Araneae</taxon>
        <taxon>Araneomorphae</taxon>
        <taxon>Entelegynae</taxon>
        <taxon>Araneoidea</taxon>
        <taxon>Nephilidae</taxon>
        <taxon>Nephila</taxon>
    </lineage>
</organism>
<name>A0A8X6PQ33_NEPPI</name>
<keyword evidence="3" id="KW-1185">Reference proteome</keyword>
<keyword evidence="1" id="KW-1133">Transmembrane helix</keyword>
<dbReference type="Proteomes" id="UP000887013">
    <property type="component" value="Unassembled WGS sequence"/>
</dbReference>
<reference evidence="2" key="1">
    <citation type="submission" date="2020-08" db="EMBL/GenBank/DDBJ databases">
        <title>Multicomponent nature underlies the extraordinary mechanical properties of spider dragline silk.</title>
        <authorList>
            <person name="Kono N."/>
            <person name="Nakamura H."/>
            <person name="Mori M."/>
            <person name="Yoshida Y."/>
            <person name="Ohtoshi R."/>
            <person name="Malay A.D."/>
            <person name="Moran D.A.P."/>
            <person name="Tomita M."/>
            <person name="Numata K."/>
            <person name="Arakawa K."/>
        </authorList>
    </citation>
    <scope>NUCLEOTIDE SEQUENCE</scope>
</reference>
<evidence type="ECO:0000313" key="3">
    <source>
        <dbReference type="Proteomes" id="UP000887013"/>
    </source>
</evidence>
<comment type="caution">
    <text evidence="2">The sequence shown here is derived from an EMBL/GenBank/DDBJ whole genome shotgun (WGS) entry which is preliminary data.</text>
</comment>
<feature type="transmembrane region" description="Helical" evidence="1">
    <location>
        <begin position="26"/>
        <end position="50"/>
    </location>
</feature>
<protein>
    <submittedName>
        <fullName evidence="2">Uncharacterized protein</fullName>
    </submittedName>
</protein>
<dbReference type="EMBL" id="BMAW01117451">
    <property type="protein sequence ID" value="GFT75357.1"/>
    <property type="molecule type" value="Genomic_DNA"/>
</dbReference>
<accession>A0A8X6PQ33</accession>
<keyword evidence="1" id="KW-0812">Transmembrane</keyword>
<gene>
    <name evidence="2" type="ORF">NPIL_354891</name>
</gene>
<proteinExistence type="predicted"/>
<dbReference type="AlphaFoldDB" id="A0A8X6PQ33"/>
<evidence type="ECO:0000313" key="2">
    <source>
        <dbReference type="EMBL" id="GFT75357.1"/>
    </source>
</evidence>
<keyword evidence="1" id="KW-0472">Membrane</keyword>
<evidence type="ECO:0000256" key="1">
    <source>
        <dbReference type="SAM" id="Phobius"/>
    </source>
</evidence>
<sequence>MAHRYLFHDDRVIQGLKQLDLRSESGVPQVCGTEVVVMAIPVVSVFFDIVKRMSFITIKNMFHDPQIRKRRKRNRQFQGLKKK</sequence>